<dbReference type="InterPro" id="IPR036444">
    <property type="entry name" value="PLipase_A2_dom_sf"/>
</dbReference>
<evidence type="ECO:0000256" key="2">
    <source>
        <dbReference type="ARBA" id="ARBA00022525"/>
    </source>
</evidence>
<sequence>LYFRCCAQHDACYDCAVREHECGSFDEYFYRYDWNCANPNQAMCQWVICECDKQLVECWKQYPFPTEAKPCVNVTSQPISSANNVHRTGL</sequence>
<proteinExistence type="predicted"/>
<dbReference type="SUPFAM" id="SSF48619">
    <property type="entry name" value="Phospholipase A2, PLA2"/>
    <property type="match status" value="1"/>
</dbReference>
<comment type="subcellular location">
    <subcellularLocation>
        <location evidence="1">Secreted</location>
    </subcellularLocation>
</comment>
<evidence type="ECO:0000259" key="4">
    <source>
        <dbReference type="Pfam" id="PF00068"/>
    </source>
</evidence>
<protein>
    <submittedName>
        <fullName evidence="5">PA2c domain-containing protein</fullName>
    </submittedName>
</protein>
<dbReference type="GO" id="GO:0004623">
    <property type="term" value="F:phospholipase A2 activity"/>
    <property type="evidence" value="ECO:0007669"/>
    <property type="project" value="InterPro"/>
</dbReference>
<keyword evidence="2" id="KW-0964">Secreted</keyword>
<name>A0A0M3J254_ANISI</name>
<dbReference type="WBParaSite" id="ASIM_0000161001-mRNA-1">
    <property type="protein sequence ID" value="ASIM_0000161001-mRNA-1"/>
    <property type="gene ID" value="ASIM_0000161001"/>
</dbReference>
<dbReference type="GO" id="GO:0005576">
    <property type="term" value="C:extracellular region"/>
    <property type="evidence" value="ECO:0007669"/>
    <property type="project" value="UniProtKB-SubCell"/>
</dbReference>
<dbReference type="AlphaFoldDB" id="A0A0M3J254"/>
<dbReference type="Gene3D" id="1.20.90.10">
    <property type="entry name" value="Phospholipase A2 domain"/>
    <property type="match status" value="1"/>
</dbReference>
<dbReference type="PROSITE" id="PS00119">
    <property type="entry name" value="PA2_ASP"/>
    <property type="match status" value="1"/>
</dbReference>
<keyword evidence="3" id="KW-1015">Disulfide bond</keyword>
<evidence type="ECO:0000256" key="3">
    <source>
        <dbReference type="ARBA" id="ARBA00023157"/>
    </source>
</evidence>
<accession>A0A0M3J254</accession>
<dbReference type="InterPro" id="IPR033112">
    <property type="entry name" value="PLA2_Asp_AS"/>
</dbReference>
<dbReference type="InterPro" id="IPR033113">
    <property type="entry name" value="PLA2_histidine"/>
</dbReference>
<dbReference type="PROSITE" id="PS00118">
    <property type="entry name" value="PA2_HIS"/>
    <property type="match status" value="1"/>
</dbReference>
<reference evidence="5" key="1">
    <citation type="submission" date="2017-02" db="UniProtKB">
        <authorList>
            <consortium name="WormBaseParasite"/>
        </authorList>
    </citation>
    <scope>IDENTIFICATION</scope>
</reference>
<organism evidence="5">
    <name type="scientific">Anisakis simplex</name>
    <name type="common">Herring worm</name>
    <dbReference type="NCBI Taxonomy" id="6269"/>
    <lineage>
        <taxon>Eukaryota</taxon>
        <taxon>Metazoa</taxon>
        <taxon>Ecdysozoa</taxon>
        <taxon>Nematoda</taxon>
        <taxon>Chromadorea</taxon>
        <taxon>Rhabditida</taxon>
        <taxon>Spirurina</taxon>
        <taxon>Ascaridomorpha</taxon>
        <taxon>Ascaridoidea</taxon>
        <taxon>Anisakidae</taxon>
        <taxon>Anisakis</taxon>
        <taxon>Anisakis simplex complex</taxon>
    </lineage>
</organism>
<evidence type="ECO:0000313" key="5">
    <source>
        <dbReference type="WBParaSite" id="ASIM_0000161001-mRNA-1"/>
    </source>
</evidence>
<dbReference type="GO" id="GO:0050482">
    <property type="term" value="P:arachidonate secretion"/>
    <property type="evidence" value="ECO:0007669"/>
    <property type="project" value="InterPro"/>
</dbReference>
<dbReference type="InterPro" id="IPR016090">
    <property type="entry name" value="PLA2-like_dom"/>
</dbReference>
<evidence type="ECO:0000256" key="1">
    <source>
        <dbReference type="ARBA" id="ARBA00004613"/>
    </source>
</evidence>
<dbReference type="Pfam" id="PF00068">
    <property type="entry name" value="Phospholip_A2_1"/>
    <property type="match status" value="1"/>
</dbReference>
<feature type="domain" description="Phospholipase A2-like central" evidence="4">
    <location>
        <begin position="4"/>
        <end position="66"/>
    </location>
</feature>
<dbReference type="GO" id="GO:0006644">
    <property type="term" value="P:phospholipid metabolic process"/>
    <property type="evidence" value="ECO:0007669"/>
    <property type="project" value="InterPro"/>
</dbReference>